<sequence>MACTKKSANMKLRKSLTVTAFLLFVNLSLSSACFVRNCPTGGKRSVLLSPLQPARQCMPCGATVGGRSVLGVCVSENTCCVAHLGCFVNTEESKVCALENHLSTPCRLQGPPCGSDGQDVCAVEGICCAGHNCRYDAQC</sequence>
<accession>Q8WPD6</accession>
<comment type="similarity">
    <text evidence="1">Belongs to the vasopressin/oxytocin family.</text>
</comment>
<reference evidence="5" key="1">
    <citation type="journal article" date="1999" name="J. Biol. Chem.">
        <title>Evidence for conservation of the vasopressin/oxytocin superfamily in Annelida.</title>
        <authorList>
            <person name="Satake H."/>
            <person name="Takuwa K."/>
            <person name="Minakata H."/>
            <person name="Matsushima O."/>
        </authorList>
    </citation>
    <scope>NUCLEOTIDE SEQUENCE</scope>
    <source>
        <tissue evidence="5">Clitellum</tissue>
    </source>
</reference>
<reference evidence="5" key="2">
    <citation type="journal article" date="2004" name="Ecotoxicol. Environ. Saf.">
        <title>Measurement of annetocin gene expression: a new reproductive biomarker in earthworm ecotoxicology.</title>
        <authorList>
            <person name="Ricketts H.J."/>
            <person name="Morgan A.J."/>
            <person name="Spurgeon D.J."/>
            <person name="Kille P."/>
        </authorList>
    </citation>
    <scope>NUCLEOTIDE SEQUENCE</scope>
    <source>
        <tissue evidence="5">Clitellum</tissue>
    </source>
</reference>
<dbReference type="PANTHER" id="PTHR11681:SF5">
    <property type="entry name" value="ISOTOCIN"/>
    <property type="match status" value="1"/>
</dbReference>
<evidence type="ECO:0000256" key="3">
    <source>
        <dbReference type="ARBA" id="ARBA00023157"/>
    </source>
</evidence>
<dbReference type="PRINTS" id="PR00831">
    <property type="entry name" value="NEUROPHYSIN"/>
</dbReference>
<proteinExistence type="evidence at transcript level"/>
<name>Q8WPD6_EISFE</name>
<dbReference type="InterPro" id="IPR022423">
    <property type="entry name" value="Neurohypophysial_hormone_CS"/>
</dbReference>
<dbReference type="PANTHER" id="PTHR11681">
    <property type="entry name" value="NEUROPHYSIN"/>
    <property type="match status" value="1"/>
</dbReference>
<dbReference type="AlphaFoldDB" id="Q8WPD6"/>
<dbReference type="GO" id="GO:0030141">
    <property type="term" value="C:secretory granule"/>
    <property type="evidence" value="ECO:0007669"/>
    <property type="project" value="TreeGrafter"/>
</dbReference>
<feature type="signal peptide" evidence="4">
    <location>
        <begin position="1"/>
        <end position="32"/>
    </location>
</feature>
<protein>
    <submittedName>
        <fullName evidence="5">Annetocin</fullName>
    </submittedName>
</protein>
<organism evidence="5">
    <name type="scientific">Eisenia fetida</name>
    <name type="common">Red wiggler worm</name>
    <dbReference type="NCBI Taxonomy" id="6396"/>
    <lineage>
        <taxon>Eukaryota</taxon>
        <taxon>Metazoa</taxon>
        <taxon>Spiralia</taxon>
        <taxon>Lophotrochozoa</taxon>
        <taxon>Annelida</taxon>
        <taxon>Clitellata</taxon>
        <taxon>Oligochaeta</taxon>
        <taxon>Crassiclitellata</taxon>
        <taxon>Lumbricina</taxon>
        <taxon>Lumbricidae</taxon>
        <taxon>Lumbricinae</taxon>
        <taxon>Eisenia</taxon>
    </lineage>
</organism>
<keyword evidence="3" id="KW-1015">Disulfide bond</keyword>
<dbReference type="SMART" id="SM00003">
    <property type="entry name" value="NH"/>
    <property type="match status" value="1"/>
</dbReference>
<feature type="chain" id="PRO_5004316038" evidence="4">
    <location>
        <begin position="33"/>
        <end position="139"/>
    </location>
</feature>
<dbReference type="Gene3D" id="2.60.9.10">
    <property type="entry name" value="Neurohypophysial hormone domain"/>
    <property type="match status" value="1"/>
</dbReference>
<keyword evidence="2 4" id="KW-0732">Signal</keyword>
<dbReference type="SUPFAM" id="SSF49606">
    <property type="entry name" value="Neurophysin II"/>
    <property type="match status" value="1"/>
</dbReference>
<dbReference type="Pfam" id="PF00184">
    <property type="entry name" value="Hormone_5"/>
    <property type="match status" value="1"/>
</dbReference>
<dbReference type="GO" id="GO:0005185">
    <property type="term" value="F:neurohypophyseal hormone activity"/>
    <property type="evidence" value="ECO:0007669"/>
    <property type="project" value="InterPro"/>
</dbReference>
<evidence type="ECO:0000256" key="2">
    <source>
        <dbReference type="ARBA" id="ARBA00022729"/>
    </source>
</evidence>
<gene>
    <name evidence="5" type="primary">ann</name>
</gene>
<evidence type="ECO:0000256" key="4">
    <source>
        <dbReference type="SAM" id="SignalP"/>
    </source>
</evidence>
<dbReference type="InterPro" id="IPR036387">
    <property type="entry name" value="Neurhyp_horm_dom_sf"/>
</dbReference>
<dbReference type="EMBL" id="AJ426471">
    <property type="protein sequence ID" value="CAD20057.2"/>
    <property type="molecule type" value="mRNA"/>
</dbReference>
<evidence type="ECO:0000256" key="1">
    <source>
        <dbReference type="ARBA" id="ARBA00007369"/>
    </source>
</evidence>
<dbReference type="PROSITE" id="PS51257">
    <property type="entry name" value="PROKAR_LIPOPROTEIN"/>
    <property type="match status" value="1"/>
</dbReference>
<dbReference type="PROSITE" id="PS00264">
    <property type="entry name" value="NEUROHYPOPHYS_HORM"/>
    <property type="match status" value="1"/>
</dbReference>
<dbReference type="GO" id="GO:0005615">
    <property type="term" value="C:extracellular space"/>
    <property type="evidence" value="ECO:0007669"/>
    <property type="project" value="TreeGrafter"/>
</dbReference>
<evidence type="ECO:0000313" key="5">
    <source>
        <dbReference type="EMBL" id="CAD20057.2"/>
    </source>
</evidence>
<dbReference type="InterPro" id="IPR000981">
    <property type="entry name" value="Neurhyp_horm"/>
</dbReference>